<proteinExistence type="inferred from homology"/>
<comment type="similarity">
    <text evidence="2">Belongs to the Orn/Lys/Arg decarboxylase class-II family.</text>
</comment>
<protein>
    <submittedName>
        <fullName evidence="7">Type III PLP-dependent enzyme</fullName>
    </submittedName>
</protein>
<dbReference type="PANTHER" id="PTHR11482">
    <property type="entry name" value="ARGININE/DIAMINOPIMELATE/ORNITHINE DECARBOXYLASE"/>
    <property type="match status" value="1"/>
</dbReference>
<dbReference type="GO" id="GO:0033387">
    <property type="term" value="P:putrescine biosynthetic process from arginine, via ornithine"/>
    <property type="evidence" value="ECO:0007669"/>
    <property type="project" value="TreeGrafter"/>
</dbReference>
<evidence type="ECO:0000256" key="4">
    <source>
        <dbReference type="ARBA" id="ARBA00023239"/>
    </source>
</evidence>
<feature type="modified residue" description="N6-(pyridoxal phosphate)lysine" evidence="5">
    <location>
        <position position="66"/>
    </location>
</feature>
<dbReference type="Gene3D" id="3.20.20.10">
    <property type="entry name" value="Alanine racemase"/>
    <property type="match status" value="1"/>
</dbReference>
<dbReference type="PANTHER" id="PTHR11482:SF6">
    <property type="entry name" value="ORNITHINE DECARBOXYLASE 1-RELATED"/>
    <property type="match status" value="1"/>
</dbReference>
<name>A0A7C0U493_DESA2</name>
<dbReference type="Pfam" id="PF02784">
    <property type="entry name" value="Orn_Arg_deC_N"/>
    <property type="match status" value="1"/>
</dbReference>
<dbReference type="Gene3D" id="2.40.37.10">
    <property type="entry name" value="Lyase, Ornithine Decarboxylase, Chain A, domain 1"/>
    <property type="match status" value="1"/>
</dbReference>
<accession>A0A7C0U493</accession>
<feature type="active site" description="Proton donor" evidence="5">
    <location>
        <position position="340"/>
    </location>
</feature>
<dbReference type="InterPro" id="IPR002433">
    <property type="entry name" value="Orn_de-COase"/>
</dbReference>
<comment type="caution">
    <text evidence="7">The sequence shown here is derived from an EMBL/GenBank/DDBJ whole genome shotgun (WGS) entry which is preliminary data.</text>
</comment>
<comment type="cofactor">
    <cofactor evidence="1 5">
        <name>pyridoxal 5'-phosphate</name>
        <dbReference type="ChEBI" id="CHEBI:597326"/>
    </cofactor>
</comment>
<dbReference type="SUPFAM" id="SSF51419">
    <property type="entry name" value="PLP-binding barrel"/>
    <property type="match status" value="1"/>
</dbReference>
<dbReference type="SUPFAM" id="SSF50621">
    <property type="entry name" value="Alanine racemase C-terminal domain-like"/>
    <property type="match status" value="1"/>
</dbReference>
<reference evidence="7" key="1">
    <citation type="journal article" date="2020" name="mSystems">
        <title>Genome- and Community-Level Interaction Insights into Carbon Utilization and Element Cycling Functions of Hydrothermarchaeota in Hydrothermal Sediment.</title>
        <authorList>
            <person name="Zhou Z."/>
            <person name="Liu Y."/>
            <person name="Xu W."/>
            <person name="Pan J."/>
            <person name="Luo Z.H."/>
            <person name="Li M."/>
        </authorList>
    </citation>
    <scope>NUCLEOTIDE SEQUENCE [LARGE SCALE GENOMIC DNA]</scope>
    <source>
        <strain evidence="7">HyVt-233</strain>
    </source>
</reference>
<dbReference type="Proteomes" id="UP000886289">
    <property type="component" value="Unassembled WGS sequence"/>
</dbReference>
<dbReference type="AlphaFoldDB" id="A0A7C0U493"/>
<organism evidence="7">
    <name type="scientific">Desulfofervidus auxilii</name>
    <dbReference type="NCBI Taxonomy" id="1621989"/>
    <lineage>
        <taxon>Bacteria</taxon>
        <taxon>Pseudomonadati</taxon>
        <taxon>Thermodesulfobacteriota</taxon>
        <taxon>Candidatus Desulfofervidia</taxon>
        <taxon>Candidatus Desulfofervidales</taxon>
        <taxon>Candidatus Desulfofervidaceae</taxon>
        <taxon>Candidatus Desulfofervidus</taxon>
    </lineage>
</organism>
<dbReference type="InterPro" id="IPR000183">
    <property type="entry name" value="Orn/DAP/Arg_de-COase"/>
</dbReference>
<evidence type="ECO:0000259" key="6">
    <source>
        <dbReference type="Pfam" id="PF02784"/>
    </source>
</evidence>
<dbReference type="InterPro" id="IPR009006">
    <property type="entry name" value="Ala_racemase/Decarboxylase_C"/>
</dbReference>
<sequence>MVKKFKIEAWHRKIVTKRTLLKVLSFIDHNPDISTPVLLMDEEKIAENVSLIGKNIQNSKVFYAVKANSDEKILKILKNYKIGFEIASEGELDLLINLNINPDLIISSNPIKSINFIKKAYSYGVKFFAFDSFTELEKLDKYAPGCNVYVRISVPNEGSEWPLSKKFGVELDEAFELLKRAKELNLNPIGITFHVGSQCLNLYNWYIAIDKARQLWERAIENKIELKVLNIGGGYPINYTKIAPKINEIEQYVAKLLKEKIPGDFEVHIEPGRAVIGDAGIMVTKILGKAVRNYENWLYLDVGVFNGLMESLGGIKYTYIVEVKSDKCKYKKWTVAGPSCDSMDVIDKHVDLPDVEEGSLVLILSAGAYTVSYASEFNGFPIPKVILI</sequence>
<dbReference type="InterPro" id="IPR029066">
    <property type="entry name" value="PLP-binding_barrel"/>
</dbReference>
<evidence type="ECO:0000256" key="2">
    <source>
        <dbReference type="ARBA" id="ARBA00008872"/>
    </source>
</evidence>
<dbReference type="FunFam" id="3.20.20.10:FF:000008">
    <property type="entry name" value="Ornithine decarboxylase"/>
    <property type="match status" value="1"/>
</dbReference>
<keyword evidence="4" id="KW-0456">Lyase</keyword>
<keyword evidence="3 5" id="KW-0663">Pyridoxal phosphate</keyword>
<evidence type="ECO:0000313" key="7">
    <source>
        <dbReference type="EMBL" id="HDD45414.1"/>
    </source>
</evidence>
<evidence type="ECO:0000256" key="3">
    <source>
        <dbReference type="ARBA" id="ARBA00022898"/>
    </source>
</evidence>
<dbReference type="GO" id="GO:0005737">
    <property type="term" value="C:cytoplasm"/>
    <property type="evidence" value="ECO:0007669"/>
    <property type="project" value="TreeGrafter"/>
</dbReference>
<evidence type="ECO:0000256" key="1">
    <source>
        <dbReference type="ARBA" id="ARBA00001933"/>
    </source>
</evidence>
<dbReference type="PRINTS" id="PR01182">
    <property type="entry name" value="ORNDCRBXLASE"/>
</dbReference>
<dbReference type="GO" id="GO:0004586">
    <property type="term" value="F:ornithine decarboxylase activity"/>
    <property type="evidence" value="ECO:0007669"/>
    <property type="project" value="TreeGrafter"/>
</dbReference>
<feature type="domain" description="Orn/DAP/Arg decarboxylase 2 N-terminal" evidence="6">
    <location>
        <begin position="43"/>
        <end position="276"/>
    </location>
</feature>
<evidence type="ECO:0000256" key="5">
    <source>
        <dbReference type="PIRSR" id="PIRSR600183-50"/>
    </source>
</evidence>
<dbReference type="CDD" id="cd00622">
    <property type="entry name" value="PLPDE_III_ODC"/>
    <property type="match status" value="1"/>
</dbReference>
<dbReference type="InterPro" id="IPR022644">
    <property type="entry name" value="De-COase2_N"/>
</dbReference>
<dbReference type="EMBL" id="DRBS01000418">
    <property type="protein sequence ID" value="HDD45414.1"/>
    <property type="molecule type" value="Genomic_DNA"/>
</dbReference>
<dbReference type="PRINTS" id="PR01179">
    <property type="entry name" value="ODADCRBXLASE"/>
</dbReference>
<gene>
    <name evidence="7" type="ORF">ENG63_11250</name>
</gene>